<evidence type="ECO:0000256" key="11">
    <source>
        <dbReference type="SAM" id="Phobius"/>
    </source>
</evidence>
<feature type="transmembrane region" description="Helical" evidence="11">
    <location>
        <begin position="515"/>
        <end position="539"/>
    </location>
</feature>
<dbReference type="GO" id="GO:1902600">
    <property type="term" value="P:proton transmembrane transport"/>
    <property type="evidence" value="ECO:0007669"/>
    <property type="project" value="InterPro"/>
</dbReference>
<feature type="region of interest" description="Disordered" evidence="10">
    <location>
        <begin position="315"/>
        <end position="338"/>
    </location>
</feature>
<feature type="domain" description="Cation/H+ exchanger transmembrane" evidence="12">
    <location>
        <begin position="46"/>
        <end position="224"/>
    </location>
</feature>
<evidence type="ECO:0000256" key="4">
    <source>
        <dbReference type="ARBA" id="ARBA00022692"/>
    </source>
</evidence>
<keyword evidence="5 11" id="KW-1133">Transmembrane helix</keyword>
<feature type="transmembrane region" description="Helical" evidence="11">
    <location>
        <begin position="20"/>
        <end position="39"/>
    </location>
</feature>
<feature type="transmembrane region" description="Helical" evidence="11">
    <location>
        <begin position="474"/>
        <end position="495"/>
    </location>
</feature>
<keyword evidence="6" id="KW-0915">Sodium</keyword>
<evidence type="ECO:0000256" key="7">
    <source>
        <dbReference type="ARBA" id="ARBA00023065"/>
    </source>
</evidence>
<feature type="compositionally biased region" description="Polar residues" evidence="10">
    <location>
        <begin position="319"/>
        <end position="331"/>
    </location>
</feature>
<dbReference type="GO" id="GO:0006814">
    <property type="term" value="P:sodium ion transport"/>
    <property type="evidence" value="ECO:0007669"/>
    <property type="project" value="UniProtKB-KW"/>
</dbReference>
<evidence type="ECO:0000256" key="8">
    <source>
        <dbReference type="ARBA" id="ARBA00023136"/>
    </source>
</evidence>
<evidence type="ECO:0000256" key="6">
    <source>
        <dbReference type="ARBA" id="ARBA00023053"/>
    </source>
</evidence>
<dbReference type="PANTHER" id="PTHR43562:SF3">
    <property type="entry name" value="SODIUM ION_PROTON EXCHANGER (EUROFUNG)"/>
    <property type="match status" value="1"/>
</dbReference>
<gene>
    <name evidence="13" type="ORF">GALMADRAFT_58453</name>
</gene>
<organism evidence="13 14">
    <name type="scientific">Galerina marginata (strain CBS 339.88)</name>
    <dbReference type="NCBI Taxonomy" id="685588"/>
    <lineage>
        <taxon>Eukaryota</taxon>
        <taxon>Fungi</taxon>
        <taxon>Dikarya</taxon>
        <taxon>Basidiomycota</taxon>
        <taxon>Agaricomycotina</taxon>
        <taxon>Agaricomycetes</taxon>
        <taxon>Agaricomycetidae</taxon>
        <taxon>Agaricales</taxon>
        <taxon>Agaricineae</taxon>
        <taxon>Strophariaceae</taxon>
        <taxon>Galerina</taxon>
    </lineage>
</organism>
<comment type="subcellular location">
    <subcellularLocation>
        <location evidence="1">Membrane</location>
        <topology evidence="1">Multi-pass membrane protein</topology>
    </subcellularLocation>
</comment>
<feature type="transmembrane region" description="Helical" evidence="11">
    <location>
        <begin position="102"/>
        <end position="123"/>
    </location>
</feature>
<protein>
    <recommendedName>
        <fullName evidence="12">Cation/H+ exchanger transmembrane domain-containing protein</fullName>
    </recommendedName>
</protein>
<evidence type="ECO:0000256" key="5">
    <source>
        <dbReference type="ARBA" id="ARBA00022989"/>
    </source>
</evidence>
<proteinExistence type="predicted"/>
<feature type="transmembrane region" description="Helical" evidence="11">
    <location>
        <begin position="165"/>
        <end position="187"/>
    </location>
</feature>
<keyword evidence="9" id="KW-0739">Sodium transport</keyword>
<reference evidence="14" key="1">
    <citation type="journal article" date="2014" name="Proc. Natl. Acad. Sci. U.S.A.">
        <title>Extensive sampling of basidiomycete genomes demonstrates inadequacy of the white-rot/brown-rot paradigm for wood decay fungi.</title>
        <authorList>
            <person name="Riley R."/>
            <person name="Salamov A.A."/>
            <person name="Brown D.W."/>
            <person name="Nagy L.G."/>
            <person name="Floudas D."/>
            <person name="Held B.W."/>
            <person name="Levasseur A."/>
            <person name="Lombard V."/>
            <person name="Morin E."/>
            <person name="Otillar R."/>
            <person name="Lindquist E.A."/>
            <person name="Sun H."/>
            <person name="LaButti K.M."/>
            <person name="Schmutz J."/>
            <person name="Jabbour D."/>
            <person name="Luo H."/>
            <person name="Baker S.E."/>
            <person name="Pisabarro A.G."/>
            <person name="Walton J.D."/>
            <person name="Blanchette R.A."/>
            <person name="Henrissat B."/>
            <person name="Martin F."/>
            <person name="Cullen D."/>
            <person name="Hibbett D.S."/>
            <person name="Grigoriev I.V."/>
        </authorList>
    </citation>
    <scope>NUCLEOTIDE SEQUENCE [LARGE SCALE GENOMIC DNA]</scope>
    <source>
        <strain evidence="14">CBS 339.88</strain>
    </source>
</reference>
<evidence type="ECO:0000256" key="3">
    <source>
        <dbReference type="ARBA" id="ARBA00022449"/>
    </source>
</evidence>
<dbReference type="GO" id="GO:0015297">
    <property type="term" value="F:antiporter activity"/>
    <property type="evidence" value="ECO:0007669"/>
    <property type="project" value="UniProtKB-KW"/>
</dbReference>
<dbReference type="Gene3D" id="1.20.1530.20">
    <property type="match status" value="1"/>
</dbReference>
<keyword evidence="14" id="KW-1185">Reference proteome</keyword>
<feature type="transmembrane region" description="Helical" evidence="11">
    <location>
        <begin position="364"/>
        <end position="386"/>
    </location>
</feature>
<name>A0A067THR1_GALM3</name>
<evidence type="ECO:0000256" key="9">
    <source>
        <dbReference type="ARBA" id="ARBA00023201"/>
    </source>
</evidence>
<dbReference type="PANTHER" id="PTHR43562">
    <property type="entry name" value="NAPA-TYPE SODIUM/HYDROGEN ANTIPORTER"/>
    <property type="match status" value="1"/>
</dbReference>
<evidence type="ECO:0000256" key="1">
    <source>
        <dbReference type="ARBA" id="ARBA00004141"/>
    </source>
</evidence>
<feature type="transmembrane region" description="Helical" evidence="11">
    <location>
        <begin position="406"/>
        <end position="429"/>
    </location>
</feature>
<keyword evidence="7" id="KW-0406">Ion transport</keyword>
<feature type="transmembrane region" description="Helical" evidence="11">
    <location>
        <begin position="135"/>
        <end position="153"/>
    </location>
</feature>
<evidence type="ECO:0000313" key="14">
    <source>
        <dbReference type="Proteomes" id="UP000027222"/>
    </source>
</evidence>
<dbReference type="InterPro" id="IPR006153">
    <property type="entry name" value="Cation/H_exchanger_TM"/>
</dbReference>
<feature type="transmembrane region" description="Helical" evidence="11">
    <location>
        <begin position="284"/>
        <end position="305"/>
    </location>
</feature>
<feature type="transmembrane region" description="Helical" evidence="11">
    <location>
        <begin position="261"/>
        <end position="278"/>
    </location>
</feature>
<dbReference type="Pfam" id="PF00999">
    <property type="entry name" value="Na_H_Exchanger"/>
    <property type="match status" value="1"/>
</dbReference>
<evidence type="ECO:0000256" key="2">
    <source>
        <dbReference type="ARBA" id="ARBA00022448"/>
    </source>
</evidence>
<dbReference type="EMBL" id="KL142369">
    <property type="protein sequence ID" value="KDR82775.1"/>
    <property type="molecule type" value="Genomic_DNA"/>
</dbReference>
<feature type="transmembrane region" description="Helical" evidence="11">
    <location>
        <begin position="199"/>
        <end position="220"/>
    </location>
</feature>
<dbReference type="HOGENOM" id="CLU_024407_1_0_1"/>
<evidence type="ECO:0000256" key="10">
    <source>
        <dbReference type="SAM" id="MobiDB-lite"/>
    </source>
</evidence>
<evidence type="ECO:0000313" key="13">
    <source>
        <dbReference type="EMBL" id="KDR82775.1"/>
    </source>
</evidence>
<keyword evidence="4 11" id="KW-0812">Transmembrane</keyword>
<dbReference type="GO" id="GO:0016020">
    <property type="term" value="C:membrane"/>
    <property type="evidence" value="ECO:0007669"/>
    <property type="project" value="UniProtKB-SubCell"/>
</dbReference>
<keyword evidence="2" id="KW-0813">Transport</keyword>
<dbReference type="AlphaFoldDB" id="A0A067THR1"/>
<keyword evidence="8 11" id="KW-0472">Membrane</keyword>
<dbReference type="InterPro" id="IPR038770">
    <property type="entry name" value="Na+/solute_symporter_sf"/>
</dbReference>
<sequence>MAELSLPSNVQVPYAPPDLPNLLSLAGYLYLLSSSSSLADAIINAPLLGPLLIGILLGPSLAGLLPPATQQVFIDLGYIGLILIVFEAGLTTDLPLLIGNAGLSFAAALTGILLPIALSMALFKGAWGYTGQQAFAAGAALCSTSLGTTLALLTPNLRKTRVGSVLMCAALLDDVVGLVIAGIIPGLAEAESGVDWVTIVRPVLVSIAFGLGTPCLAWFIRKLLQFDWTRIPTPLRIATNKVRLWRRNTGSPLLYDSRTQLLVIILTLSAFVAGTKYAGTSELFGAYLASALLAYIFSGPNRCYLSASKSSAATSTPTNLSSPSISASPRNFGTPPTPEYTVSESLNPSMDAFTTYLQPILTPFLGPIFFASIGSALPVGALFTTYPNSTLNGADVNRGPASHRVVWRGVVYALLMILAKMAVGLWILVWPEPGRRHEISAMLWWWEHQQQDPRGSKSQARGDNPSEPTRTRAAALLGLAMVARGEIALIVAQLARPLLLGASSTIQVGTTDEEPFAIVIWAILVSTVGGALGVGLLLGSWRRKDEKLS</sequence>
<feature type="transmembrane region" description="Helical" evidence="11">
    <location>
        <begin position="46"/>
        <end position="66"/>
    </location>
</feature>
<feature type="transmembrane region" description="Helical" evidence="11">
    <location>
        <begin position="72"/>
        <end position="90"/>
    </location>
</feature>
<accession>A0A067THR1</accession>
<keyword evidence="3" id="KW-0050">Antiport</keyword>
<evidence type="ECO:0000259" key="12">
    <source>
        <dbReference type="Pfam" id="PF00999"/>
    </source>
</evidence>
<dbReference type="Proteomes" id="UP000027222">
    <property type="component" value="Unassembled WGS sequence"/>
</dbReference>
<dbReference type="OrthoDB" id="1288932at2759"/>